<keyword evidence="3" id="KW-1185">Reference proteome</keyword>
<dbReference type="InterPro" id="IPR013087">
    <property type="entry name" value="Znf_C2H2_type"/>
</dbReference>
<organism evidence="2 3">
    <name type="scientific">Pristionchus pacificus</name>
    <name type="common">Parasitic nematode worm</name>
    <dbReference type="NCBI Taxonomy" id="54126"/>
    <lineage>
        <taxon>Eukaryota</taxon>
        <taxon>Metazoa</taxon>
        <taxon>Ecdysozoa</taxon>
        <taxon>Nematoda</taxon>
        <taxon>Chromadorea</taxon>
        <taxon>Rhabditida</taxon>
        <taxon>Rhabditina</taxon>
        <taxon>Diplogasteromorpha</taxon>
        <taxon>Diplogasteroidea</taxon>
        <taxon>Neodiplogasteridae</taxon>
        <taxon>Pristionchus</taxon>
    </lineage>
</organism>
<dbReference type="Proteomes" id="UP000005239">
    <property type="component" value="Unassembled WGS sequence"/>
</dbReference>
<evidence type="ECO:0000256" key="1">
    <source>
        <dbReference type="SAM" id="MobiDB-lite"/>
    </source>
</evidence>
<evidence type="ECO:0000313" key="3">
    <source>
        <dbReference type="Proteomes" id="UP000005239"/>
    </source>
</evidence>
<feature type="compositionally biased region" description="Low complexity" evidence="1">
    <location>
        <begin position="144"/>
        <end position="159"/>
    </location>
</feature>
<feature type="compositionally biased region" description="Polar residues" evidence="1">
    <location>
        <begin position="455"/>
        <end position="471"/>
    </location>
</feature>
<name>A0A2A6BEQ6_PRIPA</name>
<proteinExistence type="predicted"/>
<gene>
    <name evidence="2" type="primary">WBGene00275376</name>
</gene>
<feature type="region of interest" description="Disordered" evidence="1">
    <location>
        <begin position="395"/>
        <end position="573"/>
    </location>
</feature>
<reference evidence="3" key="1">
    <citation type="journal article" date="2008" name="Nat. Genet.">
        <title>The Pristionchus pacificus genome provides a unique perspective on nematode lifestyle and parasitism.</title>
        <authorList>
            <person name="Dieterich C."/>
            <person name="Clifton S.W."/>
            <person name="Schuster L.N."/>
            <person name="Chinwalla A."/>
            <person name="Delehaunty K."/>
            <person name="Dinkelacker I."/>
            <person name="Fulton L."/>
            <person name="Fulton R."/>
            <person name="Godfrey J."/>
            <person name="Minx P."/>
            <person name="Mitreva M."/>
            <person name="Roeseler W."/>
            <person name="Tian H."/>
            <person name="Witte H."/>
            <person name="Yang S.P."/>
            <person name="Wilson R.K."/>
            <person name="Sommer R.J."/>
        </authorList>
    </citation>
    <scope>NUCLEOTIDE SEQUENCE [LARGE SCALE GENOMIC DNA]</scope>
    <source>
        <strain evidence="3">PS312</strain>
    </source>
</reference>
<feature type="compositionally biased region" description="Basic and acidic residues" evidence="1">
    <location>
        <begin position="472"/>
        <end position="486"/>
    </location>
</feature>
<protein>
    <submittedName>
        <fullName evidence="2">Uncharacterized protein</fullName>
    </submittedName>
</protein>
<dbReference type="AlphaFoldDB" id="A0A2A6BEQ6"/>
<feature type="region of interest" description="Disordered" evidence="1">
    <location>
        <begin position="97"/>
        <end position="187"/>
    </location>
</feature>
<sequence length="573" mass="64078">MSGGAAVQCLPCGKKLVIREMSSHIHEHIHYYPHICNNCDFRCVNKNDLDLHTFETDHTGSICFDPYKQWLVDTINDDCRFAAKYGVDELLKRKNITTLPRTPTQPSPIVTPAQQPRPTPTVRRVVSPPPQLVETSSDSDDEPQQVAARPKAPAVPVKRNSGVQNRRPEPPAKEKSETDDSEDSDDEEIVKLRQELTKNVKCRLCSETVRISLNARQSHVKENHMDGLTNGQQSEARKRYFQNELEKRTKDAFPNLVWTSLQCPKCPKIREIKSASGRISHVYNAHHTYLKKLGCPKAPCTFTSLDPHEFKKHFMESHGSGPNWKLFLGNTRLEREFPSDYAEHRRKIESISRLLFPMDIPQHILEATKNKRKSRGDVDDDDILDISALIAAAPTKPTVPRTAEKRRRSPSVVSSDEDSDDDKPSGNKKTAAAAPKPRASDKEEETEREEDQDSSHNSSSATVAGDTVNSKKNGEREVKREEDIKQEPPATPTVPSGRTFPGRSAPLSTSLTPGEQARQQHLRNIRWRGGHEGTRSVGYGEGRGAGRGSVSRGRAGFNNTPSGGGYGRGRRLY</sequence>
<accession>A0A2A6BEQ6</accession>
<feature type="compositionally biased region" description="Acidic residues" evidence="1">
    <location>
        <begin position="442"/>
        <end position="452"/>
    </location>
</feature>
<feature type="compositionally biased region" description="Low complexity" evidence="1">
    <location>
        <begin position="428"/>
        <end position="437"/>
    </location>
</feature>
<accession>A0A8R1YWD4</accession>
<feature type="compositionally biased region" description="Basic and acidic residues" evidence="1">
    <location>
        <begin position="166"/>
        <end position="178"/>
    </location>
</feature>
<evidence type="ECO:0000313" key="2">
    <source>
        <dbReference type="EnsemblMetazoa" id="PPA37007.1"/>
    </source>
</evidence>
<feature type="compositionally biased region" description="Polar residues" evidence="1">
    <location>
        <begin position="506"/>
        <end position="519"/>
    </location>
</feature>
<dbReference type="EnsemblMetazoa" id="PPA37007.1">
    <property type="protein sequence ID" value="PPA37007.1"/>
    <property type="gene ID" value="WBGene00275376"/>
</dbReference>
<dbReference type="SMART" id="SM00355">
    <property type="entry name" value="ZnF_C2H2"/>
    <property type="match status" value="5"/>
</dbReference>
<feature type="compositionally biased region" description="Polar residues" evidence="1">
    <location>
        <begin position="97"/>
        <end position="108"/>
    </location>
</feature>
<reference evidence="2" key="2">
    <citation type="submission" date="2022-06" db="UniProtKB">
        <authorList>
            <consortium name="EnsemblMetazoa"/>
        </authorList>
    </citation>
    <scope>IDENTIFICATION</scope>
    <source>
        <strain evidence="2">PS312</strain>
    </source>
</reference>
<feature type="compositionally biased region" description="Low complexity" evidence="1">
    <location>
        <begin position="111"/>
        <end position="126"/>
    </location>
</feature>